<dbReference type="InterPro" id="IPR036397">
    <property type="entry name" value="RNaseH_sf"/>
</dbReference>
<dbReference type="GO" id="GO:0003676">
    <property type="term" value="F:nucleic acid binding"/>
    <property type="evidence" value="ECO:0007669"/>
    <property type="project" value="InterPro"/>
</dbReference>
<gene>
    <name evidence="3" type="ORF">PCORN_08202</name>
</gene>
<dbReference type="GO" id="GO:0004803">
    <property type="term" value="F:transposase activity"/>
    <property type="evidence" value="ECO:0007669"/>
    <property type="project" value="TreeGrafter"/>
</dbReference>
<dbReference type="PANTHER" id="PTHR10948:SF23">
    <property type="entry name" value="TRANSPOSASE INSI FOR INSERTION SEQUENCE ELEMENT IS30A-RELATED"/>
    <property type="match status" value="1"/>
</dbReference>
<dbReference type="PATRIC" id="fig|1265820.5.peg.1605"/>
<dbReference type="InterPro" id="IPR012337">
    <property type="entry name" value="RNaseH-like_sf"/>
</dbReference>
<feature type="transmembrane region" description="Helical" evidence="1">
    <location>
        <begin position="288"/>
        <end position="311"/>
    </location>
</feature>
<name>W7C0E1_9LIST</name>
<keyword evidence="1" id="KW-0812">Transmembrane</keyword>
<organism evidence="3 4">
    <name type="scientific">Listeria cornellensis FSL F6-0969</name>
    <dbReference type="NCBI Taxonomy" id="1265820"/>
    <lineage>
        <taxon>Bacteria</taxon>
        <taxon>Bacillati</taxon>
        <taxon>Bacillota</taxon>
        <taxon>Bacilli</taxon>
        <taxon>Bacillales</taxon>
        <taxon>Listeriaceae</taxon>
        <taxon>Listeria</taxon>
    </lineage>
</organism>
<keyword evidence="1" id="KW-0472">Membrane</keyword>
<evidence type="ECO:0000313" key="3">
    <source>
        <dbReference type="EMBL" id="EUJ30640.1"/>
    </source>
</evidence>
<dbReference type="PROSITE" id="PS50994">
    <property type="entry name" value="INTEGRASE"/>
    <property type="match status" value="1"/>
</dbReference>
<dbReference type="GO" id="GO:0032196">
    <property type="term" value="P:transposition"/>
    <property type="evidence" value="ECO:0007669"/>
    <property type="project" value="TreeGrafter"/>
</dbReference>
<keyword evidence="1" id="KW-1133">Transmembrane helix</keyword>
<dbReference type="Pfam" id="PF00665">
    <property type="entry name" value="rve"/>
    <property type="match status" value="1"/>
</dbReference>
<protein>
    <submittedName>
        <fullName evidence="3">Transposase</fullName>
    </submittedName>
</protein>
<comment type="caution">
    <text evidence="3">The sequence shown here is derived from an EMBL/GenBank/DDBJ whole genome shotgun (WGS) entry which is preliminary data.</text>
</comment>
<dbReference type="GO" id="GO:0005829">
    <property type="term" value="C:cytosol"/>
    <property type="evidence" value="ECO:0007669"/>
    <property type="project" value="TreeGrafter"/>
</dbReference>
<sequence length="348" mass="40036">MIFFLRYLENKKKCGRKSIQLDAQTTELVKQRIASGWTPDTIASPKPTANTIPFPCSMKTSYRMFSEGVFDKKCLPMKGKRKPNGHQETRGKEAFKSRLDERAIAFPKFDTEFGHLEGDTIVGKNYKSALITLVERTTKAIIVLKVANRKAIAIEDALHQWLSQLPSHFFQTITFDNGKEFSRWKQTANQHDIAIFFADAGKPCQRPLNENSNGILRRNGLPKQMDFNTISQQEINELVSIRNNLPRKSLDYLTPIECFLKHADVSRLIIQFKICKYGRTIVSRFSHILFFISFKVTYYQCISLLVIIHLFSPVERLLNPLLLHAMITTQYMSSCIFSKLALLQPFKC</sequence>
<evidence type="ECO:0000259" key="2">
    <source>
        <dbReference type="PROSITE" id="PS50994"/>
    </source>
</evidence>
<feature type="domain" description="Integrase catalytic" evidence="2">
    <location>
        <begin position="103"/>
        <end position="263"/>
    </location>
</feature>
<feature type="transmembrane region" description="Helical" evidence="1">
    <location>
        <begin position="323"/>
        <end position="342"/>
    </location>
</feature>
<dbReference type="InterPro" id="IPR001584">
    <property type="entry name" value="Integrase_cat-core"/>
</dbReference>
<dbReference type="AlphaFoldDB" id="W7C0E1"/>
<dbReference type="EMBL" id="AODE01000016">
    <property type="protein sequence ID" value="EUJ30640.1"/>
    <property type="molecule type" value="Genomic_DNA"/>
</dbReference>
<evidence type="ECO:0000313" key="4">
    <source>
        <dbReference type="Proteomes" id="UP000019254"/>
    </source>
</evidence>
<reference evidence="3 4" key="1">
    <citation type="journal article" date="2014" name="Int. J. Syst. Evol. Microbiol.">
        <title>Listeria floridensis sp. nov., Listeria aquatica sp. nov., Listeria cornellensis sp. nov., Listeria riparia sp. nov. and Listeria grandensis sp. nov., from agricultural and natural environments.</title>
        <authorList>
            <person name="den Bakker H.C."/>
            <person name="Warchocki S."/>
            <person name="Wright E.M."/>
            <person name="Allred A.F."/>
            <person name="Ahlstrom C."/>
            <person name="Manuel C.S."/>
            <person name="Stasiewicz M.J."/>
            <person name="Burrell A."/>
            <person name="Roof S."/>
            <person name="Strawn L."/>
            <person name="Fortes E.D."/>
            <person name="Nightingale K.K."/>
            <person name="Kephart D."/>
            <person name="Wiedmann M."/>
        </authorList>
    </citation>
    <scope>NUCLEOTIDE SEQUENCE [LARGE SCALE GENOMIC DNA]</scope>
    <source>
        <strain evidence="4">FSL F6-969</strain>
    </source>
</reference>
<keyword evidence="4" id="KW-1185">Reference proteome</keyword>
<dbReference type="Gene3D" id="3.30.420.10">
    <property type="entry name" value="Ribonuclease H-like superfamily/Ribonuclease H"/>
    <property type="match status" value="1"/>
</dbReference>
<accession>W7C0E1</accession>
<dbReference type="NCBIfam" id="NF033563">
    <property type="entry name" value="transpos_IS30"/>
    <property type="match status" value="1"/>
</dbReference>
<dbReference type="GO" id="GO:0015074">
    <property type="term" value="P:DNA integration"/>
    <property type="evidence" value="ECO:0007669"/>
    <property type="project" value="InterPro"/>
</dbReference>
<dbReference type="InterPro" id="IPR051917">
    <property type="entry name" value="Transposase-Integrase"/>
</dbReference>
<proteinExistence type="predicted"/>
<dbReference type="SUPFAM" id="SSF53098">
    <property type="entry name" value="Ribonuclease H-like"/>
    <property type="match status" value="1"/>
</dbReference>
<evidence type="ECO:0000256" key="1">
    <source>
        <dbReference type="SAM" id="Phobius"/>
    </source>
</evidence>
<dbReference type="InterPro" id="IPR053392">
    <property type="entry name" value="Transposase_IS30-like"/>
</dbReference>
<dbReference type="Proteomes" id="UP000019254">
    <property type="component" value="Unassembled WGS sequence"/>
</dbReference>
<dbReference type="STRING" id="1265820.PCORN_08202"/>
<dbReference type="PANTHER" id="PTHR10948">
    <property type="entry name" value="TRANSPOSASE"/>
    <property type="match status" value="1"/>
</dbReference>